<dbReference type="OrthoDB" id="9986881at2759"/>
<keyword evidence="10" id="KW-1185">Reference proteome</keyword>
<protein>
    <submittedName>
        <fullName evidence="9">C6 transcription factor like protein</fullName>
    </submittedName>
</protein>
<dbReference type="Pfam" id="PF04082">
    <property type="entry name" value="Fungal_trans"/>
    <property type="match status" value="1"/>
</dbReference>
<dbReference type="SUPFAM" id="SSF57701">
    <property type="entry name" value="Zn2/Cys6 DNA-binding domain"/>
    <property type="match status" value="1"/>
</dbReference>
<evidence type="ECO:0000256" key="5">
    <source>
        <dbReference type="ARBA" id="ARBA00023163"/>
    </source>
</evidence>
<keyword evidence="4" id="KW-0238">DNA-binding</keyword>
<dbReference type="PROSITE" id="PS50048">
    <property type="entry name" value="ZN2_CY6_FUNGAL_2"/>
    <property type="match status" value="1"/>
</dbReference>
<gene>
    <name evidence="9" type="ORF">TI39_contig4205g00004</name>
</gene>
<keyword evidence="2" id="KW-0862">Zinc</keyword>
<feature type="region of interest" description="Disordered" evidence="7">
    <location>
        <begin position="1"/>
        <end position="24"/>
    </location>
</feature>
<evidence type="ECO:0000256" key="6">
    <source>
        <dbReference type="ARBA" id="ARBA00023242"/>
    </source>
</evidence>
<keyword evidence="1" id="KW-0479">Metal-binding</keyword>
<evidence type="ECO:0000256" key="1">
    <source>
        <dbReference type="ARBA" id="ARBA00022723"/>
    </source>
</evidence>
<feature type="domain" description="Zn(2)-C6 fungal-type" evidence="8">
    <location>
        <begin position="25"/>
        <end position="54"/>
    </location>
</feature>
<proteinExistence type="predicted"/>
<dbReference type="InterPro" id="IPR001138">
    <property type="entry name" value="Zn2Cys6_DnaBD"/>
</dbReference>
<dbReference type="GO" id="GO:0006351">
    <property type="term" value="P:DNA-templated transcription"/>
    <property type="evidence" value="ECO:0007669"/>
    <property type="project" value="InterPro"/>
</dbReference>
<dbReference type="PANTHER" id="PTHR31779">
    <property type="entry name" value="2-NITROPROPANE DIOXYGENASE FAMILY, PUTATIVE (AFU_ORTHOLOGUE AFUA_2G17430)-RELATED"/>
    <property type="match status" value="1"/>
</dbReference>
<dbReference type="InterPro" id="IPR007219">
    <property type="entry name" value="XnlR_reg_dom"/>
</dbReference>
<dbReference type="GO" id="GO:0000981">
    <property type="term" value="F:DNA-binding transcription factor activity, RNA polymerase II-specific"/>
    <property type="evidence" value="ECO:0007669"/>
    <property type="project" value="InterPro"/>
</dbReference>
<evidence type="ECO:0000256" key="2">
    <source>
        <dbReference type="ARBA" id="ARBA00022833"/>
    </source>
</evidence>
<dbReference type="PROSITE" id="PS00463">
    <property type="entry name" value="ZN2_CY6_FUNGAL_1"/>
    <property type="match status" value="1"/>
</dbReference>
<sequence length="615" mass="68278">MDPTEENGGDTSPPAAQKRQRAKQACEPCRLRKRKCDGASPCNMCTQFEYKCYFERHPRKRSKLVEAHALADKVANSNHDSNTTTTTAAEFIKSEVFHNSQPSSEDVTKMRSMEANSGIAFTRLLGQRLDPSSGGPKLFTFGWNLGSDSYTPPPAMPVVTDILDQESMYTLAGFYFANVHPIYGFLKKSWVLKNIALRWSRPASCEVPDHILCGVAALGILFSDASNDAALTRLVDAQKQVLESTSTMLPPRLSDVQSWILRCLILRVTDHPHATWLATCTTIHLVESIGLQLEASSFVLHPAANELSSEPELRRRTFWVARMLNSWVSFEYGRTRVALRGITANLPTSDEGDYTTHYIDLYSISCCLDPEHSDKAGEWEDFLERLDAYEPKHDGIALSKANLGLCGYRRLRLANPNLTPDAITKIIKIGLDGLAAARRMAAQGMPWWHVANVPFQVICVFLAMDGRESLSHLSTAMRTLEFVVDRFRTTAMKEVLKMARFLIRLSKKRKDEDSEVLSLTLQKDAPDVQVPLATVSYEIEPLLSSQAPLGNGLAVGGGMMSGNGNVHVNAASQTPKTASSEDWNLDVLNDSQFDWNFFLNANMPAFSTFAPDGTM</sequence>
<dbReference type="GO" id="GO:0009410">
    <property type="term" value="P:response to xenobiotic stimulus"/>
    <property type="evidence" value="ECO:0007669"/>
    <property type="project" value="TreeGrafter"/>
</dbReference>
<dbReference type="GO" id="GO:0003677">
    <property type="term" value="F:DNA binding"/>
    <property type="evidence" value="ECO:0007669"/>
    <property type="project" value="UniProtKB-KW"/>
</dbReference>
<dbReference type="Proteomes" id="UP000033647">
    <property type="component" value="Unassembled WGS sequence"/>
</dbReference>
<name>A0A0F4GA40_9PEZI</name>
<dbReference type="InterPro" id="IPR036864">
    <property type="entry name" value="Zn2-C6_fun-type_DNA-bd_sf"/>
</dbReference>
<evidence type="ECO:0000256" key="3">
    <source>
        <dbReference type="ARBA" id="ARBA00023015"/>
    </source>
</evidence>
<dbReference type="Pfam" id="PF00172">
    <property type="entry name" value="Zn_clus"/>
    <property type="match status" value="1"/>
</dbReference>
<reference evidence="9 10" key="1">
    <citation type="submission" date="2015-03" db="EMBL/GenBank/DDBJ databases">
        <title>RNA-seq based gene annotation and comparative genomics of four Zymoseptoria species reveal species-specific pathogenicity related genes and transposable element activity.</title>
        <authorList>
            <person name="Grandaubert J."/>
            <person name="Bhattacharyya A."/>
            <person name="Stukenbrock E.H."/>
        </authorList>
    </citation>
    <scope>NUCLEOTIDE SEQUENCE [LARGE SCALE GENOMIC DNA]</scope>
    <source>
        <strain evidence="9 10">Zb18110</strain>
    </source>
</reference>
<dbReference type="Gene3D" id="4.10.240.10">
    <property type="entry name" value="Zn(2)-C6 fungal-type DNA-binding domain"/>
    <property type="match status" value="1"/>
</dbReference>
<evidence type="ECO:0000256" key="7">
    <source>
        <dbReference type="SAM" id="MobiDB-lite"/>
    </source>
</evidence>
<organism evidence="9 10">
    <name type="scientific">Zymoseptoria brevis</name>
    <dbReference type="NCBI Taxonomy" id="1047168"/>
    <lineage>
        <taxon>Eukaryota</taxon>
        <taxon>Fungi</taxon>
        <taxon>Dikarya</taxon>
        <taxon>Ascomycota</taxon>
        <taxon>Pezizomycotina</taxon>
        <taxon>Dothideomycetes</taxon>
        <taxon>Dothideomycetidae</taxon>
        <taxon>Mycosphaerellales</taxon>
        <taxon>Mycosphaerellaceae</taxon>
        <taxon>Zymoseptoria</taxon>
    </lineage>
</organism>
<dbReference type="CDD" id="cd00067">
    <property type="entry name" value="GAL4"/>
    <property type="match status" value="1"/>
</dbReference>
<comment type="caution">
    <text evidence="9">The sequence shown here is derived from an EMBL/GenBank/DDBJ whole genome shotgun (WGS) entry which is preliminary data.</text>
</comment>
<evidence type="ECO:0000313" key="10">
    <source>
        <dbReference type="Proteomes" id="UP000033647"/>
    </source>
</evidence>
<evidence type="ECO:0000259" key="8">
    <source>
        <dbReference type="PROSITE" id="PS50048"/>
    </source>
</evidence>
<keyword evidence="6" id="KW-0539">Nucleus</keyword>
<dbReference type="InterPro" id="IPR052478">
    <property type="entry name" value="Metabolite_Synth_Reg"/>
</dbReference>
<keyword evidence="3" id="KW-0805">Transcription regulation</keyword>
<evidence type="ECO:0000313" key="9">
    <source>
        <dbReference type="EMBL" id="KJX94241.1"/>
    </source>
</evidence>
<dbReference type="CDD" id="cd12148">
    <property type="entry name" value="fungal_TF_MHR"/>
    <property type="match status" value="1"/>
</dbReference>
<evidence type="ECO:0000256" key="4">
    <source>
        <dbReference type="ARBA" id="ARBA00023125"/>
    </source>
</evidence>
<dbReference type="AlphaFoldDB" id="A0A0F4GA40"/>
<accession>A0A0F4GA40</accession>
<dbReference type="GO" id="GO:0008270">
    <property type="term" value="F:zinc ion binding"/>
    <property type="evidence" value="ECO:0007669"/>
    <property type="project" value="InterPro"/>
</dbReference>
<keyword evidence="5" id="KW-0804">Transcription</keyword>
<dbReference type="PANTHER" id="PTHR31779:SF5">
    <property type="entry name" value="ZN(II)2CYS6 TRANSCRIPTION FACTOR (EUROFUNG)"/>
    <property type="match status" value="1"/>
</dbReference>
<dbReference type="SMART" id="SM00066">
    <property type="entry name" value="GAL4"/>
    <property type="match status" value="1"/>
</dbReference>
<dbReference type="EMBL" id="LAFY01004164">
    <property type="protein sequence ID" value="KJX94241.1"/>
    <property type="molecule type" value="Genomic_DNA"/>
</dbReference>